<keyword evidence="4 6" id="KW-0804">Transcription</keyword>
<comment type="similarity">
    <text evidence="2 6">Belongs to the Mediator complex subunit 19 family.</text>
</comment>
<sequence>MMEADRLMAAFSGADPGLPGPGSSAPLGGYGKALDDCGGGAAGGGGGGGSGGVSNEPFYLLREPVASELTGSSNLLCHYNLDAAFAKFCGKKVKEKLSNFLPDLPGMIDTPALQDGSSLRAVMEKPPLCGKELHCLPSALMTGFRLHAGPLPDQYRLLHQMPLRKKHKQKQKHRRPDTMSHDGKELASDSDPKKKKKKREDDPERRRRKKDKKKKKNRHSPEHPSAPLSSSSSQQGGGGGGGGMR</sequence>
<evidence type="ECO:0000256" key="7">
    <source>
        <dbReference type="SAM" id="MobiDB-lite"/>
    </source>
</evidence>
<evidence type="ECO:0000256" key="3">
    <source>
        <dbReference type="ARBA" id="ARBA00023015"/>
    </source>
</evidence>
<feature type="compositionally biased region" description="Gly residues" evidence="7">
    <location>
        <begin position="235"/>
        <end position="245"/>
    </location>
</feature>
<dbReference type="GO" id="GO:0045944">
    <property type="term" value="P:positive regulation of transcription by RNA polymerase II"/>
    <property type="evidence" value="ECO:0007669"/>
    <property type="project" value="TreeGrafter"/>
</dbReference>
<dbReference type="GO" id="GO:0003712">
    <property type="term" value="F:transcription coregulator activity"/>
    <property type="evidence" value="ECO:0007669"/>
    <property type="project" value="InterPro"/>
</dbReference>
<reference evidence="9" key="1">
    <citation type="submission" date="2025-08" db="UniProtKB">
        <authorList>
            <consortium name="RefSeq"/>
        </authorList>
    </citation>
    <scope>IDENTIFICATION</scope>
    <source>
        <tissue evidence="9">Sperm</tissue>
    </source>
</reference>
<dbReference type="PANTHER" id="PTHR22536:SF1">
    <property type="entry name" value="MEDIATOR OF RNA POLYMERASE II TRANSCRIPTION SUBUNIT 19"/>
    <property type="match status" value="1"/>
</dbReference>
<dbReference type="PANTHER" id="PTHR22536">
    <property type="entry name" value="LUNG CANCER METASTASIS-RELATED LCMR1 PROTEIN"/>
    <property type="match status" value="1"/>
</dbReference>
<dbReference type="CTD" id="219541"/>
<evidence type="ECO:0000256" key="1">
    <source>
        <dbReference type="ARBA" id="ARBA00004123"/>
    </source>
</evidence>
<dbReference type="RefSeq" id="XP_032799870.1">
    <property type="nucleotide sequence ID" value="XM_032943979.1"/>
</dbReference>
<accession>A0AAJ7SIF3</accession>
<comment type="subunit">
    <text evidence="6">Component of the Mediator complex.</text>
</comment>
<dbReference type="KEGG" id="pmrn:116936828"/>
<dbReference type="Pfam" id="PF10278">
    <property type="entry name" value="Med19"/>
    <property type="match status" value="1"/>
</dbReference>
<comment type="function">
    <text evidence="6">Component of the Mediator complex, a coactivator involved in the regulated transcription of nearly all RNA polymerase II-dependent genes. Mediator functions as a bridge to convey information from gene-specific regulatory proteins to the basal RNA polymerase II transcription machinery. Mediator is recruited to promoters by direct interactions with regulatory proteins and serves as a scaffold for the assembly of a functional preinitiation complex with RNA polymerase II and the general transcription factors.</text>
</comment>
<dbReference type="InterPro" id="IPR019403">
    <property type="entry name" value="Mediator_Med19_met"/>
</dbReference>
<organism evidence="8 9">
    <name type="scientific">Petromyzon marinus</name>
    <name type="common">Sea lamprey</name>
    <dbReference type="NCBI Taxonomy" id="7757"/>
    <lineage>
        <taxon>Eukaryota</taxon>
        <taxon>Metazoa</taxon>
        <taxon>Chordata</taxon>
        <taxon>Craniata</taxon>
        <taxon>Vertebrata</taxon>
        <taxon>Cyclostomata</taxon>
        <taxon>Hyperoartia</taxon>
        <taxon>Petromyzontiformes</taxon>
        <taxon>Petromyzontidae</taxon>
        <taxon>Petromyzon</taxon>
    </lineage>
</organism>
<evidence type="ECO:0000313" key="8">
    <source>
        <dbReference type="Proteomes" id="UP001318040"/>
    </source>
</evidence>
<evidence type="ECO:0000256" key="5">
    <source>
        <dbReference type="ARBA" id="ARBA00023242"/>
    </source>
</evidence>
<keyword evidence="8" id="KW-1185">Reference proteome</keyword>
<evidence type="ECO:0000256" key="2">
    <source>
        <dbReference type="ARBA" id="ARBA00009259"/>
    </source>
</evidence>
<proteinExistence type="inferred from homology"/>
<evidence type="ECO:0000256" key="6">
    <source>
        <dbReference type="RuleBase" id="RU364151"/>
    </source>
</evidence>
<dbReference type="GeneID" id="116936828"/>
<comment type="subcellular location">
    <subcellularLocation>
        <location evidence="1 6">Nucleus</location>
    </subcellularLocation>
</comment>
<evidence type="ECO:0000256" key="4">
    <source>
        <dbReference type="ARBA" id="ARBA00023163"/>
    </source>
</evidence>
<protein>
    <recommendedName>
        <fullName evidence="6">Mediator of RNA polymerase II transcription subunit 19</fullName>
    </recommendedName>
    <alternativeName>
        <fullName evidence="6">Mediator complex subunit 19</fullName>
    </alternativeName>
</protein>
<keyword evidence="3 6" id="KW-0805">Transcription regulation</keyword>
<name>A0AAJ7SIF3_PETMA</name>
<feature type="compositionally biased region" description="Basic residues" evidence="7">
    <location>
        <begin position="163"/>
        <end position="175"/>
    </location>
</feature>
<dbReference type="AlphaFoldDB" id="A0AAJ7SIF3"/>
<keyword evidence="5 6" id="KW-0539">Nucleus</keyword>
<feature type="compositionally biased region" description="Basic and acidic residues" evidence="7">
    <location>
        <begin position="176"/>
        <end position="192"/>
    </location>
</feature>
<feature type="compositionally biased region" description="Basic residues" evidence="7">
    <location>
        <begin position="206"/>
        <end position="218"/>
    </location>
</feature>
<dbReference type="GO" id="GO:0016592">
    <property type="term" value="C:mediator complex"/>
    <property type="evidence" value="ECO:0007669"/>
    <property type="project" value="InterPro"/>
</dbReference>
<dbReference type="Proteomes" id="UP001318040">
    <property type="component" value="Chromosome 84"/>
</dbReference>
<gene>
    <name evidence="6 9" type="primary">MED19</name>
</gene>
<feature type="region of interest" description="Disordered" evidence="7">
    <location>
        <begin position="163"/>
        <end position="245"/>
    </location>
</feature>
<evidence type="ECO:0000313" key="9">
    <source>
        <dbReference type="RefSeq" id="XP_032799870.1"/>
    </source>
</evidence>
<keyword evidence="6" id="KW-0010">Activator</keyword>